<evidence type="ECO:0000313" key="1">
    <source>
        <dbReference type="EMBL" id="RLT74474.1"/>
    </source>
</evidence>
<evidence type="ECO:0000313" key="2">
    <source>
        <dbReference type="Proteomes" id="UP000278164"/>
    </source>
</evidence>
<comment type="caution">
    <text evidence="1">The sequence shown here is derived from an EMBL/GenBank/DDBJ whole genome shotgun (WGS) entry which is preliminary data.</text>
</comment>
<proteinExistence type="predicted"/>
<reference evidence="1 2" key="1">
    <citation type="submission" date="2018-09" db="EMBL/GenBank/DDBJ databases">
        <title>Murine metabolic-syndrome-specific gut microbial biobank.</title>
        <authorList>
            <person name="Liu C."/>
        </authorList>
    </citation>
    <scope>NUCLEOTIDE SEQUENCE [LARGE SCALE GENOMIC DNA]</scope>
    <source>
        <strain evidence="1 2">8-P5</strain>
    </source>
</reference>
<dbReference type="Proteomes" id="UP000278164">
    <property type="component" value="Unassembled WGS sequence"/>
</dbReference>
<gene>
    <name evidence="1" type="ORF">D7V78_05015</name>
</gene>
<sequence>MGLLNYTTAKINELLAKVAALPAKVMDGDTKIPSKTSDLENDSKFVKETGLKTVNGHSLLGTGDLTISGGSGGGVADSVDWSKVLNKPGWVNSQTKPSYTASEVGALPSDTAIPSKTSQLTNDSKFVKETGLKTINGQSLLGTGNISISGGSGEGSGGGNVNVMNAAELKAVRNYVFKPSNDGSTDGTFSALNIATLNESGLMSTQQVKKLYDIKDVYKFPAAVLGLTSASTSDEILAAFGLDPIQENGNLAYIIYLLSSGQSADYNEEFPSLFIGNYACYVYATMGSSTGEMELSYIGQGGVLKTVKVTCKDAADDKFTYSVCFYESGGEEFYLPSSIFDLTKTSTKEEVAAVFNPLGGLDHIIELAKKTTTKFYIVDASTGTGNNRSCVNLGGHIAASVLRYINISYVDKFLVSHYIQISGIKTAYLVSDKKDINLKSAINYETVSPEVYALTSQSTSEEIRSAFFSLSEFKRYIEAAKKGYILRTSIPESMGLDYKNPIYLNTLIAHVTNDGDAILEYIIAGPGINGYAGMQIVFISYTASSDSFSISVLPFSTGS</sequence>
<dbReference type="RefSeq" id="WP_121735267.1">
    <property type="nucleotide sequence ID" value="NZ_QXXG01000018.1"/>
</dbReference>
<organism evidence="1 2">
    <name type="scientific">Parabacteroides distasonis</name>
    <dbReference type="NCBI Taxonomy" id="823"/>
    <lineage>
        <taxon>Bacteria</taxon>
        <taxon>Pseudomonadati</taxon>
        <taxon>Bacteroidota</taxon>
        <taxon>Bacteroidia</taxon>
        <taxon>Bacteroidales</taxon>
        <taxon>Tannerellaceae</taxon>
        <taxon>Parabacteroides</taxon>
    </lineage>
</organism>
<dbReference type="EMBL" id="RAYI01000007">
    <property type="protein sequence ID" value="RLT74474.1"/>
    <property type="molecule type" value="Genomic_DNA"/>
</dbReference>
<name>A0A3L7ZRH6_PARDI</name>
<accession>A0A3L7ZRH6</accession>
<dbReference type="AlphaFoldDB" id="A0A3L7ZRH6"/>
<protein>
    <submittedName>
        <fullName evidence="1">Uncharacterized protein</fullName>
    </submittedName>
</protein>